<name>A0AAW7JLR2_9BACT</name>
<dbReference type="Proteomes" id="UP001167831">
    <property type="component" value="Unassembled WGS sequence"/>
</dbReference>
<gene>
    <name evidence="2" type="ORF">QVN81_06855</name>
    <name evidence="3" type="ORF">QVN84_11945</name>
</gene>
<evidence type="ECO:0000313" key="2">
    <source>
        <dbReference type="EMBL" id="MDN0022744.1"/>
    </source>
</evidence>
<reference evidence="3" key="2">
    <citation type="submission" date="2023-08" db="EMBL/GenBank/DDBJ databases">
        <title>Identification and characterization of horizontal gene transfer across gut microbiota members of farm animals based on homology search.</title>
        <authorList>
            <person name="Schwarzerova J."/>
            <person name="Nykrynova M."/>
            <person name="Jureckova K."/>
            <person name="Cejkova D."/>
            <person name="Rychlik I."/>
        </authorList>
    </citation>
    <scope>NUCLEOTIDE SEQUENCE</scope>
    <source>
        <strain evidence="3">ET15</strain>
        <strain evidence="2">ET37</strain>
    </source>
</reference>
<dbReference type="InterPro" id="IPR001279">
    <property type="entry name" value="Metallo-B-lactamas"/>
</dbReference>
<proteinExistence type="predicted"/>
<dbReference type="SMART" id="SM00849">
    <property type="entry name" value="Lactamase_B"/>
    <property type="match status" value="1"/>
</dbReference>
<dbReference type="PANTHER" id="PTHR47619">
    <property type="entry name" value="METALLO-HYDROLASE YYCJ-RELATED"/>
    <property type="match status" value="1"/>
</dbReference>
<dbReference type="RefSeq" id="WP_087278152.1">
    <property type="nucleotide sequence ID" value="NZ_JAUEIE010000005.1"/>
</dbReference>
<dbReference type="EMBL" id="JAUEIF010000014">
    <property type="protein sequence ID" value="MDN0026220.1"/>
    <property type="molecule type" value="Genomic_DNA"/>
</dbReference>
<dbReference type="Gene3D" id="3.60.15.10">
    <property type="entry name" value="Ribonuclease Z/Hydroxyacylglutathione hydrolase-like"/>
    <property type="match status" value="1"/>
</dbReference>
<keyword evidence="4" id="KW-1185">Reference proteome</keyword>
<dbReference type="AlphaFoldDB" id="A0AAW7JLR2"/>
<sequence length="247" mass="27542">MELKILGSSSKGNCYLLDNGNDCLMIECGIPFKDVQKAVNFGISRIAGVIISHEHGDHAKHAGKCLEAQIPCYMSQGTKDALHLPQTRLVRVMEELKVYEIGNFKVQPFATQHDAKEPFGFLIYHKECGMVLFATDTYYLHYTFHGLNNILIECNYRQDILDANVEAGKLPMALRARTMKSHCSFDTCRETLLANDLSGVNHIVLIHLSDGNSNAKEFKQGIEEATGKTTHIAESGMTISNFNKSPF</sequence>
<dbReference type="EMBL" id="JAUEIE010000005">
    <property type="protein sequence ID" value="MDN0022744.1"/>
    <property type="molecule type" value="Genomic_DNA"/>
</dbReference>
<dbReference type="SUPFAM" id="SSF56281">
    <property type="entry name" value="Metallo-hydrolase/oxidoreductase"/>
    <property type="match status" value="1"/>
</dbReference>
<evidence type="ECO:0000259" key="1">
    <source>
        <dbReference type="SMART" id="SM00849"/>
    </source>
</evidence>
<organism evidence="3 5">
    <name type="scientific">Leyella lascolaii</name>
    <dbReference type="NCBI Taxonomy" id="1776379"/>
    <lineage>
        <taxon>Bacteria</taxon>
        <taxon>Pseudomonadati</taxon>
        <taxon>Bacteroidota</taxon>
        <taxon>Bacteroidia</taxon>
        <taxon>Bacteroidales</taxon>
        <taxon>Prevotellaceae</taxon>
        <taxon>Leyella</taxon>
    </lineage>
</organism>
<reference evidence="3" key="1">
    <citation type="submission" date="2023-06" db="EMBL/GenBank/DDBJ databases">
        <authorList>
            <person name="Zeman M."/>
            <person name="Kubasova T."/>
            <person name="Jahodarova E."/>
            <person name="Nykrynova M."/>
            <person name="Rychlik I."/>
        </authorList>
    </citation>
    <scope>NUCLEOTIDE SEQUENCE</scope>
    <source>
        <strain evidence="3">ET15</strain>
        <strain evidence="2">ET37</strain>
    </source>
</reference>
<accession>A0AAW7JLR2</accession>
<comment type="caution">
    <text evidence="3">The sequence shown here is derived from an EMBL/GenBank/DDBJ whole genome shotgun (WGS) entry which is preliminary data.</text>
</comment>
<dbReference type="Proteomes" id="UP001168478">
    <property type="component" value="Unassembled WGS sequence"/>
</dbReference>
<protein>
    <submittedName>
        <fullName evidence="3">MBL fold metallo-hydrolase</fullName>
    </submittedName>
</protein>
<dbReference type="Pfam" id="PF00753">
    <property type="entry name" value="Lactamase_B"/>
    <property type="match status" value="1"/>
</dbReference>
<feature type="domain" description="Metallo-beta-lactamase" evidence="1">
    <location>
        <begin position="11"/>
        <end position="182"/>
    </location>
</feature>
<dbReference type="InterPro" id="IPR052533">
    <property type="entry name" value="WalJ/YycJ-like"/>
</dbReference>
<evidence type="ECO:0000313" key="5">
    <source>
        <dbReference type="Proteomes" id="UP001168478"/>
    </source>
</evidence>
<evidence type="ECO:0000313" key="3">
    <source>
        <dbReference type="EMBL" id="MDN0026220.1"/>
    </source>
</evidence>
<dbReference type="InterPro" id="IPR036866">
    <property type="entry name" value="RibonucZ/Hydroxyglut_hydro"/>
</dbReference>
<dbReference type="PANTHER" id="PTHR47619:SF1">
    <property type="entry name" value="EXODEOXYRIBONUCLEASE WALJ"/>
    <property type="match status" value="1"/>
</dbReference>
<evidence type="ECO:0000313" key="4">
    <source>
        <dbReference type="Proteomes" id="UP001167831"/>
    </source>
</evidence>